<evidence type="ECO:0000313" key="6">
    <source>
        <dbReference type="Proteomes" id="UP001596160"/>
    </source>
</evidence>
<evidence type="ECO:0000256" key="2">
    <source>
        <dbReference type="ARBA" id="ARBA00022801"/>
    </source>
</evidence>
<feature type="domain" description="L-asparaginase N-terminal" evidence="3">
    <location>
        <begin position="11"/>
        <end position="199"/>
    </location>
</feature>
<protein>
    <submittedName>
        <fullName evidence="5">Asparaginase</fullName>
    </submittedName>
</protein>
<dbReference type="PANTHER" id="PTHR11707">
    <property type="entry name" value="L-ASPARAGINASE"/>
    <property type="match status" value="1"/>
</dbReference>
<dbReference type="SFLD" id="SFLDS00057">
    <property type="entry name" value="Glutaminase/Asparaginase"/>
    <property type="match status" value="1"/>
</dbReference>
<name>A0ABW0AN72_9ACTN</name>
<evidence type="ECO:0000259" key="4">
    <source>
        <dbReference type="Pfam" id="PF17763"/>
    </source>
</evidence>
<dbReference type="EMBL" id="JBHSKP010000013">
    <property type="protein sequence ID" value="MFC5154168.1"/>
    <property type="molecule type" value="Genomic_DNA"/>
</dbReference>
<dbReference type="PIRSF" id="PIRSF500176">
    <property type="entry name" value="L_ASNase"/>
    <property type="match status" value="1"/>
</dbReference>
<dbReference type="PIRSF" id="PIRSF001220">
    <property type="entry name" value="L-ASNase_gatD"/>
    <property type="match status" value="1"/>
</dbReference>
<dbReference type="InterPro" id="IPR037152">
    <property type="entry name" value="L-asparaginase_N_sf"/>
</dbReference>
<dbReference type="Pfam" id="PF00710">
    <property type="entry name" value="Asparaginase"/>
    <property type="match status" value="1"/>
</dbReference>
<dbReference type="PRINTS" id="PR00139">
    <property type="entry name" value="ASNGLNASE"/>
</dbReference>
<dbReference type="InterPro" id="IPR006034">
    <property type="entry name" value="Asparaginase/glutaminase-like"/>
</dbReference>
<dbReference type="RefSeq" id="WP_344480088.1">
    <property type="nucleotide sequence ID" value="NZ_BAAASB010000014.1"/>
</dbReference>
<dbReference type="Gene3D" id="3.40.50.1170">
    <property type="entry name" value="L-asparaginase, N-terminal domain"/>
    <property type="match status" value="1"/>
</dbReference>
<dbReference type="Gene3D" id="3.40.50.40">
    <property type="match status" value="1"/>
</dbReference>
<evidence type="ECO:0000256" key="1">
    <source>
        <dbReference type="ARBA" id="ARBA00010518"/>
    </source>
</evidence>
<organism evidence="5 6">
    <name type="scientific">Streptomyces amakusaensis</name>
    <dbReference type="NCBI Taxonomy" id="67271"/>
    <lineage>
        <taxon>Bacteria</taxon>
        <taxon>Bacillati</taxon>
        <taxon>Actinomycetota</taxon>
        <taxon>Actinomycetes</taxon>
        <taxon>Kitasatosporales</taxon>
        <taxon>Streptomycetaceae</taxon>
        <taxon>Streptomyces</taxon>
    </lineage>
</organism>
<comment type="similarity">
    <text evidence="1">Belongs to the asparaginase 1 family.</text>
</comment>
<dbReference type="InterPro" id="IPR027474">
    <property type="entry name" value="L-asparaginase_N"/>
</dbReference>
<keyword evidence="6" id="KW-1185">Reference proteome</keyword>
<dbReference type="Pfam" id="PF17763">
    <property type="entry name" value="Asparaginase_C"/>
    <property type="match status" value="1"/>
</dbReference>
<dbReference type="SMART" id="SM00870">
    <property type="entry name" value="Asparaginase"/>
    <property type="match status" value="1"/>
</dbReference>
<comment type="caution">
    <text evidence="5">The sequence shown here is derived from an EMBL/GenBank/DDBJ whole genome shotgun (WGS) entry which is preliminary data.</text>
</comment>
<reference evidence="6" key="1">
    <citation type="journal article" date="2019" name="Int. J. Syst. Evol. Microbiol.">
        <title>The Global Catalogue of Microorganisms (GCM) 10K type strain sequencing project: providing services to taxonomists for standard genome sequencing and annotation.</title>
        <authorList>
            <consortium name="The Broad Institute Genomics Platform"/>
            <consortium name="The Broad Institute Genome Sequencing Center for Infectious Disease"/>
            <person name="Wu L."/>
            <person name="Ma J."/>
        </authorList>
    </citation>
    <scope>NUCLEOTIDE SEQUENCE [LARGE SCALE GENOMIC DNA]</scope>
    <source>
        <strain evidence="6">PCU 266</strain>
    </source>
</reference>
<dbReference type="PANTHER" id="PTHR11707:SF28">
    <property type="entry name" value="60 KDA LYSOPHOSPHOLIPASE"/>
    <property type="match status" value="1"/>
</dbReference>
<evidence type="ECO:0000259" key="3">
    <source>
        <dbReference type="Pfam" id="PF00710"/>
    </source>
</evidence>
<keyword evidence="2" id="KW-0378">Hydrolase</keyword>
<dbReference type="InterPro" id="IPR040919">
    <property type="entry name" value="Asparaginase_C"/>
</dbReference>
<proteinExistence type="inferred from homology"/>
<dbReference type="InterPro" id="IPR027473">
    <property type="entry name" value="L-asparaginase_C"/>
</dbReference>
<dbReference type="InterPro" id="IPR004550">
    <property type="entry name" value="AsnASE_II"/>
</dbReference>
<evidence type="ECO:0000313" key="5">
    <source>
        <dbReference type="EMBL" id="MFC5154168.1"/>
    </source>
</evidence>
<gene>
    <name evidence="5" type="ORF">ACFPRH_20750</name>
</gene>
<dbReference type="SUPFAM" id="SSF53774">
    <property type="entry name" value="Glutaminase/Asparaginase"/>
    <property type="match status" value="1"/>
</dbReference>
<dbReference type="Proteomes" id="UP001596160">
    <property type="component" value="Unassembled WGS sequence"/>
</dbReference>
<dbReference type="CDD" id="cd08964">
    <property type="entry name" value="L-asparaginase_II"/>
    <property type="match status" value="1"/>
</dbReference>
<accession>A0ABW0AN72</accession>
<feature type="domain" description="Asparaginase/glutaminase C-terminal" evidence="4">
    <location>
        <begin position="214"/>
        <end position="328"/>
    </location>
</feature>
<dbReference type="PROSITE" id="PS51732">
    <property type="entry name" value="ASN_GLN_ASE_3"/>
    <property type="match status" value="1"/>
</dbReference>
<dbReference type="InterPro" id="IPR036152">
    <property type="entry name" value="Asp/glu_Ase-like_sf"/>
</dbReference>
<sequence length="332" mass="33444">MSDPSSSRPVVLVLSLGGTIAMTRTQGEGGAVPRLTAADLLGAVPGIGRVADLVAEDVSRLPGASLPVETVVGVAKRIRAAEAEGVAGVVITQGTDTLEETAWLLDLLYGGLLPVVLTGAMRNPSLPGADGPANLLAAVQTAVAPGLRGAGAVVVFADEIHTARRVRKVHSSSIAAFASPGAGPVGHVVEGAPRLFTTPPRTPAVPAPTRSGVRVEVVTAVLGSSGVLLEGLEDRVDGLVVAAFGVGHVPADWVPRLERIAGRIPVVLASRTGSGSTLTGTYGFPGSESDLLARGLIGAGTLDPLKARLLLLALLAGGADRVGVASAFPRYH</sequence>